<dbReference type="Pfam" id="PF23598">
    <property type="entry name" value="LRR_14"/>
    <property type="match status" value="1"/>
</dbReference>
<dbReference type="PANTHER" id="PTHR16222">
    <property type="entry name" value="ADP-RIBOSYLGLYCOHYDROLASE"/>
    <property type="match status" value="1"/>
</dbReference>
<dbReference type="SUPFAM" id="SSF52058">
    <property type="entry name" value="L domain-like"/>
    <property type="match status" value="1"/>
</dbReference>
<accession>A0AAQ4EBK5</accession>
<comment type="cofactor">
    <cofactor evidence="3">
        <name>Mg(2+)</name>
        <dbReference type="ChEBI" id="CHEBI:18420"/>
    </cofactor>
    <text evidence="3">Binds 2 magnesium ions per subunit.</text>
</comment>
<evidence type="ECO:0000256" key="3">
    <source>
        <dbReference type="PIRSR" id="PIRSR605502-1"/>
    </source>
</evidence>
<evidence type="ECO:0000259" key="5">
    <source>
        <dbReference type="Pfam" id="PF23598"/>
    </source>
</evidence>
<name>A0AAQ4EBK5_AMBAM</name>
<dbReference type="InterPro" id="IPR055414">
    <property type="entry name" value="LRR_R13L4/SHOC2-like"/>
</dbReference>
<protein>
    <recommendedName>
        <fullName evidence="5">Disease resistance R13L4/SHOC-2-like LRR domain-containing protein</fullName>
    </recommendedName>
</protein>
<dbReference type="EMBL" id="JARKHS020019022">
    <property type="protein sequence ID" value="KAK8771978.1"/>
    <property type="molecule type" value="Genomic_DNA"/>
</dbReference>
<dbReference type="Gene3D" id="1.10.4080.10">
    <property type="entry name" value="ADP-ribosylation/Crystallin J1"/>
    <property type="match status" value="1"/>
</dbReference>
<dbReference type="PROSITE" id="PS51450">
    <property type="entry name" value="LRR"/>
    <property type="match status" value="3"/>
</dbReference>
<proteinExistence type="predicted"/>
<reference evidence="6 7" key="1">
    <citation type="journal article" date="2023" name="Arcadia Sci">
        <title>De novo assembly of a long-read Amblyomma americanum tick genome.</title>
        <authorList>
            <person name="Chou S."/>
            <person name="Poskanzer K.E."/>
            <person name="Rollins M."/>
            <person name="Thuy-Boun P.S."/>
        </authorList>
    </citation>
    <scope>NUCLEOTIDE SEQUENCE [LARGE SCALE GENOMIC DNA]</scope>
    <source>
        <strain evidence="6">F_SG_1</strain>
        <tissue evidence="6">Salivary glands</tissue>
    </source>
</reference>
<keyword evidence="7" id="KW-1185">Reference proteome</keyword>
<dbReference type="InterPro" id="IPR032675">
    <property type="entry name" value="LRR_dom_sf"/>
</dbReference>
<evidence type="ECO:0000313" key="7">
    <source>
        <dbReference type="Proteomes" id="UP001321473"/>
    </source>
</evidence>
<dbReference type="InterPro" id="IPR005502">
    <property type="entry name" value="Ribosyl_crysJ1"/>
</dbReference>
<dbReference type="InterPro" id="IPR036705">
    <property type="entry name" value="Ribosyl_crysJ1_sf"/>
</dbReference>
<dbReference type="SMART" id="SM00364">
    <property type="entry name" value="LRR_BAC"/>
    <property type="match status" value="5"/>
</dbReference>
<gene>
    <name evidence="6" type="ORF">V5799_024775</name>
</gene>
<dbReference type="Pfam" id="PF03747">
    <property type="entry name" value="ADP_ribosyl_GH"/>
    <property type="match status" value="1"/>
</dbReference>
<dbReference type="SUPFAM" id="SSF101478">
    <property type="entry name" value="ADP-ribosylglycohydrolase"/>
    <property type="match status" value="1"/>
</dbReference>
<feature type="chain" id="PRO_5042958243" description="Disease resistance R13L4/SHOC-2-like LRR domain-containing protein" evidence="4">
    <location>
        <begin position="26"/>
        <end position="656"/>
    </location>
</feature>
<dbReference type="SMART" id="SM00369">
    <property type="entry name" value="LRR_TYP"/>
    <property type="match status" value="4"/>
</dbReference>
<feature type="binding site" evidence="3">
    <location>
        <position position="366"/>
    </location>
    <ligand>
        <name>Mg(2+)</name>
        <dbReference type="ChEBI" id="CHEBI:18420"/>
        <label>1</label>
    </ligand>
</feature>
<evidence type="ECO:0000256" key="1">
    <source>
        <dbReference type="ARBA" id="ARBA00022614"/>
    </source>
</evidence>
<keyword evidence="1" id="KW-0433">Leucine-rich repeat</keyword>
<dbReference type="Proteomes" id="UP001321473">
    <property type="component" value="Unassembled WGS sequence"/>
</dbReference>
<dbReference type="AlphaFoldDB" id="A0AAQ4EBK5"/>
<feature type="signal peptide" evidence="4">
    <location>
        <begin position="1"/>
        <end position="25"/>
    </location>
</feature>
<sequence>MRVTRTPEFVCTLAALASAAVSVLSSVPHTCSRVTDVLEVWSWRHGKCRNTRSVKVDDRSFHKHINGDHSEKSLTDLPWSLRDAVSLYETLNVSFNELTTLPPETPFRLPHLRVLDLSYNRLKSLPDSIGFLFHLEELLVPFNQLDSIPDTIVYLKVLRKIDLSHNCITQLPDNLGKITSLAKLNVSHNKLTSLPKSLGKLPNLKILLAAGNADITSPPLAVCEKGSDATLQHLRKSVHIQEKPTLRAVECNQFPRVRGNQVASSVPNLHSAQAQYLQIQTDTVNTASRIKTPLLPPIGATKLEPNILTDRITGLLYGAAIGDAIGVATEFMTADECAFYYDPQCLEYACIRRDEHRVRWKQGDWTCNADHMFLVLDSLLRWAGVVDELDFAKRLVSWKRSGVPELGDVEGFLLSDLTKLVLQEEGYMNAPHQVALQVFQRSQPACNNGLGKLHEANAPALVDNGSLTRAIALGIPVFHNLSEVASNSVRICLATHPEEQCKAASVAISTTLATILQGQHNLYSCLDVDRLLQTVHQLSVKQLTNESSIANFKKCFEASSFDELHLNDQQMTSHPFKSLSASITALRQCADYRSSISLLAMQGGHSSVNCCLAGAFLGCRDGFSALPESWVQGLLPKQRAWLNERVNSLLDKMGLP</sequence>
<keyword evidence="2" id="KW-0677">Repeat</keyword>
<evidence type="ECO:0000256" key="2">
    <source>
        <dbReference type="ARBA" id="ARBA00022737"/>
    </source>
</evidence>
<organism evidence="6 7">
    <name type="scientific">Amblyomma americanum</name>
    <name type="common">Lone star tick</name>
    <dbReference type="NCBI Taxonomy" id="6943"/>
    <lineage>
        <taxon>Eukaryota</taxon>
        <taxon>Metazoa</taxon>
        <taxon>Ecdysozoa</taxon>
        <taxon>Arthropoda</taxon>
        <taxon>Chelicerata</taxon>
        <taxon>Arachnida</taxon>
        <taxon>Acari</taxon>
        <taxon>Parasitiformes</taxon>
        <taxon>Ixodida</taxon>
        <taxon>Ixodoidea</taxon>
        <taxon>Ixodidae</taxon>
        <taxon>Amblyomminae</taxon>
        <taxon>Amblyomma</taxon>
    </lineage>
</organism>
<evidence type="ECO:0000313" key="6">
    <source>
        <dbReference type="EMBL" id="KAK8771978.1"/>
    </source>
</evidence>
<dbReference type="InterPro" id="IPR001611">
    <property type="entry name" value="Leu-rich_rpt"/>
</dbReference>
<feature type="domain" description="Disease resistance R13L4/SHOC-2-like LRR" evidence="5">
    <location>
        <begin position="108"/>
        <end position="210"/>
    </location>
</feature>
<dbReference type="PANTHER" id="PTHR16222:SF28">
    <property type="entry name" value="ADP-RIBOSYLGLYCOHYDROLASE"/>
    <property type="match status" value="1"/>
</dbReference>
<keyword evidence="3" id="KW-0479">Metal-binding</keyword>
<evidence type="ECO:0000256" key="4">
    <source>
        <dbReference type="SAM" id="SignalP"/>
    </source>
</evidence>
<dbReference type="InterPro" id="IPR003591">
    <property type="entry name" value="Leu-rich_rpt_typical-subtyp"/>
</dbReference>
<comment type="caution">
    <text evidence="6">The sequence shown here is derived from an EMBL/GenBank/DDBJ whole genome shotgun (WGS) entry which is preliminary data.</text>
</comment>
<dbReference type="PRINTS" id="PR00019">
    <property type="entry name" value="LEURICHRPT"/>
</dbReference>
<keyword evidence="4" id="KW-0732">Signal</keyword>
<dbReference type="Gene3D" id="3.80.10.10">
    <property type="entry name" value="Ribonuclease Inhibitor"/>
    <property type="match status" value="1"/>
</dbReference>
<keyword evidence="3" id="KW-0460">Magnesium</keyword>
<dbReference type="GO" id="GO:0046872">
    <property type="term" value="F:metal ion binding"/>
    <property type="evidence" value="ECO:0007669"/>
    <property type="project" value="UniProtKB-KW"/>
</dbReference>
<dbReference type="InterPro" id="IPR050792">
    <property type="entry name" value="ADP-ribosylglycohydrolase"/>
</dbReference>